<evidence type="ECO:0000256" key="3">
    <source>
        <dbReference type="ARBA" id="ARBA00022490"/>
    </source>
</evidence>
<reference evidence="7 8" key="1">
    <citation type="journal article" date="2011" name="Nature">
        <title>A high-resolution map of human evolutionary constraint using 29 mammals.</title>
        <authorList>
            <person name="Lindblad-Toh K."/>
            <person name="Garber M."/>
            <person name="Zuk O."/>
            <person name="Lin M.F."/>
            <person name="Parker B.J."/>
            <person name="Washietl S."/>
            <person name="Kheradpour P."/>
            <person name="Ernst J."/>
            <person name="Jordan G."/>
            <person name="Mauceli E."/>
            <person name="Ward L.D."/>
            <person name="Lowe C.B."/>
            <person name="Holloway A.K."/>
            <person name="Clamp M."/>
            <person name="Gnerre S."/>
            <person name="Alfoldi J."/>
            <person name="Beal K."/>
            <person name="Chang J."/>
            <person name="Clawson H."/>
            <person name="Cuff J."/>
            <person name="Di Palma F."/>
            <person name="Fitzgerald S."/>
            <person name="Flicek P."/>
            <person name="Guttman M."/>
            <person name="Hubisz M.J."/>
            <person name="Jaffe D.B."/>
            <person name="Jungreis I."/>
            <person name="Kent W.J."/>
            <person name="Kostka D."/>
            <person name="Lara M."/>
            <person name="Martins A.L."/>
            <person name="Massingham T."/>
            <person name="Moltke I."/>
            <person name="Raney B.J."/>
            <person name="Rasmussen M.D."/>
            <person name="Robinson J."/>
            <person name="Stark A."/>
            <person name="Vilella A.J."/>
            <person name="Wen J."/>
            <person name="Xie X."/>
            <person name="Zody M.C."/>
            <person name="Baldwin J."/>
            <person name="Bloom T."/>
            <person name="Chin C.W."/>
            <person name="Heiman D."/>
            <person name="Nicol R."/>
            <person name="Nusbaum C."/>
            <person name="Young S."/>
            <person name="Wilkinson J."/>
            <person name="Worley K.C."/>
            <person name="Kovar C.L."/>
            <person name="Muzny D.M."/>
            <person name="Gibbs R.A."/>
            <person name="Cree A."/>
            <person name="Dihn H.H."/>
            <person name="Fowler G."/>
            <person name="Jhangiani S."/>
            <person name="Joshi V."/>
            <person name="Lee S."/>
            <person name="Lewis L.R."/>
            <person name="Nazareth L.V."/>
            <person name="Okwuonu G."/>
            <person name="Santibanez J."/>
            <person name="Warren W.C."/>
            <person name="Mardis E.R."/>
            <person name="Weinstock G.M."/>
            <person name="Wilson R.K."/>
            <person name="Delehaunty K."/>
            <person name="Dooling D."/>
            <person name="Fronik C."/>
            <person name="Fulton L."/>
            <person name="Fulton B."/>
            <person name="Graves T."/>
            <person name="Minx P."/>
            <person name="Sodergren E."/>
            <person name="Birney E."/>
            <person name="Margulies E.H."/>
            <person name="Herrero J."/>
            <person name="Green E.D."/>
            <person name="Haussler D."/>
            <person name="Siepel A."/>
            <person name="Goldman N."/>
            <person name="Pollard K.S."/>
            <person name="Pedersen J.S."/>
            <person name="Lander E.S."/>
            <person name="Kellis M."/>
        </authorList>
    </citation>
    <scope>NUCLEOTIDE SEQUENCE [LARGE SCALE GENOMIC DNA]</scope>
    <source>
        <strain evidence="7 8">Thorbecke inbred</strain>
    </source>
</reference>
<evidence type="ECO:0000256" key="1">
    <source>
        <dbReference type="ARBA" id="ARBA00004496"/>
    </source>
</evidence>
<dbReference type="InParanoid" id="G1SR35"/>
<gene>
    <name evidence="7" type="primary">IFI44</name>
</gene>
<dbReference type="GO" id="GO:0009617">
    <property type="term" value="P:response to bacterium"/>
    <property type="evidence" value="ECO:0007669"/>
    <property type="project" value="Ensembl"/>
</dbReference>
<dbReference type="PANTHER" id="PTHR14241:SF3">
    <property type="entry name" value="INTERFERON-INDUCED PROTEIN 44"/>
    <property type="match status" value="1"/>
</dbReference>
<dbReference type="EMBL" id="AAGW02001896">
    <property type="status" value="NOT_ANNOTATED_CDS"/>
    <property type="molecule type" value="Genomic_DNA"/>
</dbReference>
<dbReference type="STRING" id="9986.ENSOCUP00000005604"/>
<feature type="domain" description="TLDc" evidence="6">
    <location>
        <begin position="32"/>
        <end position="176"/>
    </location>
</feature>
<keyword evidence="8" id="KW-1185">Reference proteome</keyword>
<dbReference type="PROSITE" id="PS51886">
    <property type="entry name" value="TLDC"/>
    <property type="match status" value="1"/>
</dbReference>
<sequence length="451" mass="51251">MKGRIVFYDRTYYPFSKFDGKCVGCPTRLRSMAVTTRLTWLQKKILQNHFGDKKFSLLYKASVHGFSTQDLHNRCCNQGPIITVIYSENVVSGVYVEENYQGGTTDSIIIFVLRETEISECKANSYNLFVNYNDNAQYCINLQSGNVLIPPQIAKRLELPPGHQYSFQECEVFRCEDTVDERKIQGLIQLRDQLLLAMRVYKPSGNLVNQVKILLLGPIGAGKSSFFNSVKSVFQGYVSHQALVGDDTTGTSKNYRVYSMKDRINGASLPFVLCDSLGLGEDEEGLCVEDILSLIKGHVSDRYQFNSMKPITSSDVKYIKYPQLKDRIHCAVFVFDINSIEHLSYGMVAKIKRIRREMIKCGMLHVVLLTHVDSMKLITRGDLIDIYSCVPVKLKINAVHRNLGFSVSDILVVSNYSSEWELDAIKDILILSALRKMLWTADDFLEDFPLE</sequence>
<dbReference type="EMBL" id="AAGW02001898">
    <property type="status" value="NOT_ANNOTATED_CDS"/>
    <property type="molecule type" value="Genomic_DNA"/>
</dbReference>
<dbReference type="Ensembl" id="ENSOCUT00000006483.3">
    <property type="protein sequence ID" value="ENSOCUP00000005604.3"/>
    <property type="gene ID" value="ENSOCUG00000006482.3"/>
</dbReference>
<evidence type="ECO:0000256" key="4">
    <source>
        <dbReference type="ARBA" id="ARBA00055327"/>
    </source>
</evidence>
<dbReference type="HOGENOM" id="CLU_049888_3_1_1"/>
<evidence type="ECO:0000256" key="2">
    <source>
        <dbReference type="ARBA" id="ARBA00009243"/>
    </source>
</evidence>
<name>G1SR35_RABIT</name>
<dbReference type="PANTHER" id="PTHR14241">
    <property type="entry name" value="INTERFERON-INDUCED PROTEIN 44"/>
    <property type="match status" value="1"/>
</dbReference>
<accession>G1SR35</accession>
<evidence type="ECO:0000256" key="5">
    <source>
        <dbReference type="ARBA" id="ARBA00073671"/>
    </source>
</evidence>
<comment type="function">
    <text evidence="4">This protein aggregates to form microtubular structures.</text>
</comment>
<reference evidence="7" key="3">
    <citation type="submission" date="2025-09" db="UniProtKB">
        <authorList>
            <consortium name="Ensembl"/>
        </authorList>
    </citation>
    <scope>IDENTIFICATION</scope>
    <source>
        <strain evidence="7">Thorbecke</strain>
    </source>
</reference>
<dbReference type="PaxDb" id="9986-ENSOCUP00000005604"/>
<keyword evidence="3" id="KW-0963">Cytoplasm</keyword>
<dbReference type="GO" id="GO:0098586">
    <property type="term" value="P:cellular response to virus"/>
    <property type="evidence" value="ECO:0007669"/>
    <property type="project" value="Ensembl"/>
</dbReference>
<dbReference type="GO" id="GO:0005737">
    <property type="term" value="C:cytoplasm"/>
    <property type="evidence" value="ECO:0007669"/>
    <property type="project" value="UniProtKB-SubCell"/>
</dbReference>
<proteinExistence type="inferred from homology"/>
<protein>
    <recommendedName>
        <fullName evidence="5">Interferon-induced protein 44</fullName>
    </recommendedName>
</protein>
<dbReference type="Proteomes" id="UP000001811">
    <property type="component" value="Chromosome 13"/>
</dbReference>
<comment type="subcellular location">
    <subcellularLocation>
        <location evidence="1">Cytoplasm</location>
    </subcellularLocation>
</comment>
<organism evidence="7 8">
    <name type="scientific">Oryctolagus cuniculus</name>
    <name type="common">Rabbit</name>
    <dbReference type="NCBI Taxonomy" id="9986"/>
    <lineage>
        <taxon>Eukaryota</taxon>
        <taxon>Metazoa</taxon>
        <taxon>Chordata</taxon>
        <taxon>Craniata</taxon>
        <taxon>Vertebrata</taxon>
        <taxon>Euteleostomi</taxon>
        <taxon>Mammalia</taxon>
        <taxon>Eutheria</taxon>
        <taxon>Euarchontoglires</taxon>
        <taxon>Glires</taxon>
        <taxon>Lagomorpha</taxon>
        <taxon>Leporidae</taxon>
        <taxon>Oryctolagus</taxon>
    </lineage>
</organism>
<dbReference type="FunFam" id="3.40.50.300:FF:001535">
    <property type="entry name" value="Interferon induced protein 44"/>
    <property type="match status" value="1"/>
</dbReference>
<evidence type="ECO:0000313" key="7">
    <source>
        <dbReference type="Ensembl" id="ENSOCUP00000005604.3"/>
    </source>
</evidence>
<dbReference type="SUPFAM" id="SSF52540">
    <property type="entry name" value="P-loop containing nucleoside triphosphate hydrolases"/>
    <property type="match status" value="1"/>
</dbReference>
<dbReference type="FunCoup" id="G1SR35">
    <property type="interactions" value="1"/>
</dbReference>
<dbReference type="Gene3D" id="3.40.50.300">
    <property type="entry name" value="P-loop containing nucleotide triphosphate hydrolases"/>
    <property type="match status" value="1"/>
</dbReference>
<dbReference type="Bgee" id="ENSOCUG00000006482">
    <property type="expression patterns" value="Expressed in left lung and 17 other cell types or tissues"/>
</dbReference>
<dbReference type="InterPro" id="IPR006571">
    <property type="entry name" value="TLDc_dom"/>
</dbReference>
<comment type="similarity">
    <text evidence="2">Belongs to the IFI44 family.</text>
</comment>
<dbReference type="EMBL" id="AAGW02001897">
    <property type="status" value="NOT_ANNOTATED_CDS"/>
    <property type="molecule type" value="Genomic_DNA"/>
</dbReference>
<evidence type="ECO:0000259" key="6">
    <source>
        <dbReference type="PROSITE" id="PS51886"/>
    </source>
</evidence>
<dbReference type="Pfam" id="PF07534">
    <property type="entry name" value="TLD"/>
    <property type="match status" value="1"/>
</dbReference>
<dbReference type="AlphaFoldDB" id="G1SR35"/>
<reference evidence="7" key="2">
    <citation type="submission" date="2025-08" db="UniProtKB">
        <authorList>
            <consortium name="Ensembl"/>
        </authorList>
    </citation>
    <scope>IDENTIFICATION</scope>
    <source>
        <strain evidence="7">Thorbecke</strain>
    </source>
</reference>
<dbReference type="InterPro" id="IPR027417">
    <property type="entry name" value="P-loop_NTPase"/>
</dbReference>
<evidence type="ECO:0000313" key="8">
    <source>
        <dbReference type="Proteomes" id="UP000001811"/>
    </source>
</evidence>
<dbReference type="eggNOG" id="ENOG502QQ57">
    <property type="taxonomic scope" value="Eukaryota"/>
</dbReference>
<dbReference type="GeneTree" id="ENSGT00940000162964"/>
<dbReference type="GO" id="GO:0006955">
    <property type="term" value="P:immune response"/>
    <property type="evidence" value="ECO:0007669"/>
    <property type="project" value="TreeGrafter"/>
</dbReference>